<dbReference type="EMBL" id="JBHTEE010000001">
    <property type="protein sequence ID" value="MFC7606692.1"/>
    <property type="molecule type" value="Genomic_DNA"/>
</dbReference>
<sequence>MIEPLDPQMFDPVCPSSAMPIQIGDKWTAMVVLCLEGGRRRFNELRGPLRGVTPKVLTQTLRAMERDGLVTRTAYDENPPRVEYELTTLGRSLLTLIAAARAWSGEHLSALLEARDAHDSAPGPPPLRTAETGVDGDQRSRSGSRNHRSGGPTTARASDGRSPAAAQQ</sequence>
<keyword evidence="2" id="KW-0238">DNA-binding</keyword>
<evidence type="ECO:0000256" key="4">
    <source>
        <dbReference type="SAM" id="MobiDB-lite"/>
    </source>
</evidence>
<keyword evidence="7" id="KW-1185">Reference proteome</keyword>
<evidence type="ECO:0000313" key="7">
    <source>
        <dbReference type="Proteomes" id="UP001596514"/>
    </source>
</evidence>
<feature type="region of interest" description="Disordered" evidence="4">
    <location>
        <begin position="116"/>
        <end position="168"/>
    </location>
</feature>
<dbReference type="PANTHER" id="PTHR33204">
    <property type="entry name" value="TRANSCRIPTIONAL REGULATOR, MARR FAMILY"/>
    <property type="match status" value="1"/>
</dbReference>
<accession>A0ABW2TF69</accession>
<dbReference type="RefSeq" id="WP_343974333.1">
    <property type="nucleotide sequence ID" value="NZ_BAAAGK010000120.1"/>
</dbReference>
<organism evidence="6 7">
    <name type="scientific">Streptosporangium amethystogenes subsp. fukuiense</name>
    <dbReference type="NCBI Taxonomy" id="698418"/>
    <lineage>
        <taxon>Bacteria</taxon>
        <taxon>Bacillati</taxon>
        <taxon>Actinomycetota</taxon>
        <taxon>Actinomycetes</taxon>
        <taxon>Streptosporangiales</taxon>
        <taxon>Streptosporangiaceae</taxon>
        <taxon>Streptosporangium</taxon>
    </lineage>
</organism>
<comment type="caution">
    <text evidence="6">The sequence shown here is derived from an EMBL/GenBank/DDBJ whole genome shotgun (WGS) entry which is preliminary data.</text>
</comment>
<dbReference type="PROSITE" id="PS51118">
    <property type="entry name" value="HTH_HXLR"/>
    <property type="match status" value="1"/>
</dbReference>
<evidence type="ECO:0000256" key="3">
    <source>
        <dbReference type="ARBA" id="ARBA00023163"/>
    </source>
</evidence>
<dbReference type="PANTHER" id="PTHR33204:SF18">
    <property type="entry name" value="TRANSCRIPTIONAL REGULATORY PROTEIN"/>
    <property type="match status" value="1"/>
</dbReference>
<dbReference type="Proteomes" id="UP001596514">
    <property type="component" value="Unassembled WGS sequence"/>
</dbReference>
<reference evidence="7" key="1">
    <citation type="journal article" date="2019" name="Int. J. Syst. Evol. Microbiol.">
        <title>The Global Catalogue of Microorganisms (GCM) 10K type strain sequencing project: providing services to taxonomists for standard genome sequencing and annotation.</title>
        <authorList>
            <consortium name="The Broad Institute Genomics Platform"/>
            <consortium name="The Broad Institute Genome Sequencing Center for Infectious Disease"/>
            <person name="Wu L."/>
            <person name="Ma J."/>
        </authorList>
    </citation>
    <scope>NUCLEOTIDE SEQUENCE [LARGE SCALE GENOMIC DNA]</scope>
    <source>
        <strain evidence="7">JCM 10083</strain>
    </source>
</reference>
<evidence type="ECO:0000256" key="2">
    <source>
        <dbReference type="ARBA" id="ARBA00023125"/>
    </source>
</evidence>
<protein>
    <submittedName>
        <fullName evidence="6">Winged helix-turn-helix transcriptional regulator</fullName>
    </submittedName>
</protein>
<dbReference type="Pfam" id="PF01638">
    <property type="entry name" value="HxlR"/>
    <property type="match status" value="1"/>
</dbReference>
<feature type="domain" description="HTH hxlR-type" evidence="5">
    <location>
        <begin position="14"/>
        <end position="112"/>
    </location>
</feature>
<keyword evidence="1" id="KW-0805">Transcription regulation</keyword>
<keyword evidence="3" id="KW-0804">Transcription</keyword>
<proteinExistence type="predicted"/>
<gene>
    <name evidence="6" type="ORF">ACFQVD_42010</name>
</gene>
<dbReference type="InterPro" id="IPR002577">
    <property type="entry name" value="HTH_HxlR"/>
</dbReference>
<evidence type="ECO:0000256" key="1">
    <source>
        <dbReference type="ARBA" id="ARBA00023015"/>
    </source>
</evidence>
<dbReference type="InterPro" id="IPR036388">
    <property type="entry name" value="WH-like_DNA-bd_sf"/>
</dbReference>
<evidence type="ECO:0000259" key="5">
    <source>
        <dbReference type="PROSITE" id="PS51118"/>
    </source>
</evidence>
<name>A0ABW2TF69_9ACTN</name>
<dbReference type="SUPFAM" id="SSF46785">
    <property type="entry name" value="Winged helix' DNA-binding domain"/>
    <property type="match status" value="1"/>
</dbReference>
<dbReference type="Gene3D" id="1.10.10.10">
    <property type="entry name" value="Winged helix-like DNA-binding domain superfamily/Winged helix DNA-binding domain"/>
    <property type="match status" value="1"/>
</dbReference>
<dbReference type="InterPro" id="IPR036390">
    <property type="entry name" value="WH_DNA-bd_sf"/>
</dbReference>
<evidence type="ECO:0000313" key="6">
    <source>
        <dbReference type="EMBL" id="MFC7606692.1"/>
    </source>
</evidence>